<accession>A0AAQ1UJF4</accession>
<reference evidence="1 2" key="1">
    <citation type="submission" date="2018-06" db="EMBL/GenBank/DDBJ databases">
        <authorList>
            <consortium name="Pathogen Informatics"/>
            <person name="Doyle S."/>
        </authorList>
    </citation>
    <scope>NUCLEOTIDE SEQUENCE [LARGE SCALE GENOMIC DNA]</scope>
    <source>
        <strain evidence="1 2">NCTC13063</strain>
    </source>
</reference>
<dbReference type="EMBL" id="UGTJ01000001">
    <property type="protein sequence ID" value="SUB80465.1"/>
    <property type="molecule type" value="Genomic_DNA"/>
</dbReference>
<proteinExistence type="predicted"/>
<evidence type="ECO:0000313" key="2">
    <source>
        <dbReference type="Proteomes" id="UP000255283"/>
    </source>
</evidence>
<evidence type="ECO:0000313" key="1">
    <source>
        <dbReference type="EMBL" id="SUB80465.1"/>
    </source>
</evidence>
<comment type="caution">
    <text evidence="1">The sequence shown here is derived from an EMBL/GenBank/DDBJ whole genome shotgun (WGS) entry which is preliminary data.</text>
</comment>
<dbReference type="Proteomes" id="UP000255283">
    <property type="component" value="Unassembled WGS sequence"/>
</dbReference>
<organism evidence="1 2">
    <name type="scientific">Segatella buccae</name>
    <dbReference type="NCBI Taxonomy" id="28126"/>
    <lineage>
        <taxon>Bacteria</taxon>
        <taxon>Pseudomonadati</taxon>
        <taxon>Bacteroidota</taxon>
        <taxon>Bacteroidia</taxon>
        <taxon>Bacteroidales</taxon>
        <taxon>Prevotellaceae</taxon>
        <taxon>Segatella</taxon>
    </lineage>
</organism>
<protein>
    <submittedName>
        <fullName evidence="1">Uncharacterized protein</fullName>
    </submittedName>
</protein>
<sequence length="102" mass="11553">MEKNMMLNVESANGMDMPNVKEVCGSLSAYIINKVKKPVDMLQGYYSYVLEKPVSMKQTLLLLEAQGAFILTTFTDCSLPMRAVFAGWFAWSVWRNGKEMKS</sequence>
<gene>
    <name evidence="1" type="ORF">NCTC13063_01750</name>
</gene>
<dbReference type="RefSeq" id="WP_004341246.1">
    <property type="nucleotide sequence ID" value="NZ_CAUUQQ010000014.1"/>
</dbReference>
<dbReference type="AlphaFoldDB" id="A0AAQ1UJF4"/>
<name>A0AAQ1UJF4_9BACT</name>